<reference evidence="2" key="1">
    <citation type="journal article" date="2019" name="Int. J. Syst. Evol. Microbiol.">
        <title>The Global Catalogue of Microorganisms (GCM) 10K type strain sequencing project: providing services to taxonomists for standard genome sequencing and annotation.</title>
        <authorList>
            <consortium name="The Broad Institute Genomics Platform"/>
            <consortium name="The Broad Institute Genome Sequencing Center for Infectious Disease"/>
            <person name="Wu L."/>
            <person name="Ma J."/>
        </authorList>
    </citation>
    <scope>NUCLEOTIDE SEQUENCE [LARGE SCALE GENOMIC DNA]</scope>
    <source>
        <strain evidence="2">CGMCC 1.15197</strain>
    </source>
</reference>
<dbReference type="EMBL" id="BMHT01000002">
    <property type="protein sequence ID" value="GGF03278.1"/>
    <property type="molecule type" value="Genomic_DNA"/>
</dbReference>
<keyword evidence="2" id="KW-1185">Reference proteome</keyword>
<name>A0ABQ1TT79_9BACT</name>
<accession>A0ABQ1TT79</accession>
<organism evidence="1 2">
    <name type="scientific">Hymenobacter cavernae</name>
    <dbReference type="NCBI Taxonomy" id="2044852"/>
    <lineage>
        <taxon>Bacteria</taxon>
        <taxon>Pseudomonadati</taxon>
        <taxon>Bacteroidota</taxon>
        <taxon>Cytophagia</taxon>
        <taxon>Cytophagales</taxon>
        <taxon>Hymenobacteraceae</taxon>
        <taxon>Hymenobacter</taxon>
    </lineage>
</organism>
<gene>
    <name evidence="1" type="ORF">GCM10011383_12810</name>
</gene>
<proteinExistence type="predicted"/>
<comment type="caution">
    <text evidence="1">The sequence shown here is derived from an EMBL/GenBank/DDBJ whole genome shotgun (WGS) entry which is preliminary data.</text>
</comment>
<evidence type="ECO:0008006" key="3">
    <source>
        <dbReference type="Google" id="ProtNLM"/>
    </source>
</evidence>
<sequence length="270" mass="29358">MAHPAVAHAALLVPVRLAGCARTCYLQFDTGAPYSLLYAKPLAALRVAYPAMQRTLLPQHDTIQNFSFNLGSGRVQAGRLPVLRYGASQLPADNSPFIIGTLGADVLANQVLVLDYPRRRFTLLPRVPDSLARQAAFVPLDFANRRVILRAALQGQAHQFLFDSGSSAFSLLTSQSTWQDLGRQAAIPQINGVNSWGKTLVAHTLPSDATLQFAGSSVPLRTVTYMEGTSLLQQALMRFSGMNGMLGNEPFRHHTIILDVQAGRFGLVPH</sequence>
<protein>
    <recommendedName>
        <fullName evidence="3">Peptidase A2 domain-containing protein</fullName>
    </recommendedName>
</protein>
<evidence type="ECO:0000313" key="1">
    <source>
        <dbReference type="EMBL" id="GGF03278.1"/>
    </source>
</evidence>
<dbReference type="Proteomes" id="UP000632273">
    <property type="component" value="Unassembled WGS sequence"/>
</dbReference>
<evidence type="ECO:0000313" key="2">
    <source>
        <dbReference type="Proteomes" id="UP000632273"/>
    </source>
</evidence>